<dbReference type="NCBIfam" id="NF047509">
    <property type="entry name" value="Rv3131_FMN_oxido"/>
    <property type="match status" value="1"/>
</dbReference>
<comment type="caution">
    <text evidence="2">The sequence shown here is derived from an EMBL/GenBank/DDBJ whole genome shotgun (WGS) entry which is preliminary data.</text>
</comment>
<reference evidence="3" key="1">
    <citation type="journal article" date="2019" name="Int. J. Syst. Evol. Microbiol.">
        <title>The Global Catalogue of Microorganisms (GCM) 10K type strain sequencing project: providing services to taxonomists for standard genome sequencing and annotation.</title>
        <authorList>
            <consortium name="The Broad Institute Genomics Platform"/>
            <consortium name="The Broad Institute Genome Sequencing Center for Infectious Disease"/>
            <person name="Wu L."/>
            <person name="Ma J."/>
        </authorList>
    </citation>
    <scope>NUCLEOTIDE SEQUENCE [LARGE SCALE GENOMIC DNA]</scope>
    <source>
        <strain evidence="3">ZS-35-S2</strain>
    </source>
</reference>
<dbReference type="SUPFAM" id="SSF55469">
    <property type="entry name" value="FMN-dependent nitroreductase-like"/>
    <property type="match status" value="1"/>
</dbReference>
<evidence type="ECO:0000313" key="3">
    <source>
        <dbReference type="Proteomes" id="UP001596203"/>
    </source>
</evidence>
<dbReference type="InterPro" id="IPR000415">
    <property type="entry name" value="Nitroreductase-like"/>
</dbReference>
<proteinExistence type="predicted"/>
<dbReference type="Proteomes" id="UP001596203">
    <property type="component" value="Unassembled WGS sequence"/>
</dbReference>
<evidence type="ECO:0000313" key="2">
    <source>
        <dbReference type="EMBL" id="MFC6020732.1"/>
    </source>
</evidence>
<sequence length="278" mass="29498">MSATDSPGHLLLLSCGAALHHARVALAAEGWTAETDRLPDPAQPDLLAQLRLTGRTPVTPEATRLAQTIRVRHTDRRPVSAETVPADALRAIEKAVSAEARIRVLSADQVLELAAVASRAGAVEGAEPEVHEELEYWTGRTPPAGTGLPAEVLPEREQETTVPGRDFGRPGTLPIGPGHDRTAVYAVLYGDEDEPRDWLRAGEALSAGWLRATELGVSVVPLSGVIEVASTRQTLRVVLAGLGHPYLVLRLGIADPEHAGPPHTPRLPAAQVVDTLDA</sequence>
<feature type="region of interest" description="Disordered" evidence="1">
    <location>
        <begin position="156"/>
        <end position="175"/>
    </location>
</feature>
<keyword evidence="3" id="KW-1185">Reference proteome</keyword>
<organism evidence="2 3">
    <name type="scientific">Plantactinospora solaniradicis</name>
    <dbReference type="NCBI Taxonomy" id="1723736"/>
    <lineage>
        <taxon>Bacteria</taxon>
        <taxon>Bacillati</taxon>
        <taxon>Actinomycetota</taxon>
        <taxon>Actinomycetes</taxon>
        <taxon>Micromonosporales</taxon>
        <taxon>Micromonosporaceae</taxon>
        <taxon>Plantactinospora</taxon>
    </lineage>
</organism>
<gene>
    <name evidence="2" type="ORF">ACFP2T_31760</name>
</gene>
<dbReference type="Gene3D" id="3.40.109.10">
    <property type="entry name" value="NADH Oxidase"/>
    <property type="match status" value="1"/>
</dbReference>
<dbReference type="RefSeq" id="WP_377428941.1">
    <property type="nucleotide sequence ID" value="NZ_JBHSPR010000037.1"/>
</dbReference>
<name>A0ABW1KG28_9ACTN</name>
<protein>
    <submittedName>
        <fullName evidence="2">Acg family FMN-binding oxidoreductase</fullName>
    </submittedName>
</protein>
<dbReference type="EMBL" id="JBHSPR010000037">
    <property type="protein sequence ID" value="MFC6020732.1"/>
    <property type="molecule type" value="Genomic_DNA"/>
</dbReference>
<evidence type="ECO:0000256" key="1">
    <source>
        <dbReference type="SAM" id="MobiDB-lite"/>
    </source>
</evidence>
<accession>A0ABW1KG28</accession>